<dbReference type="Gene3D" id="1.10.10.10">
    <property type="entry name" value="Winged helix-like DNA-binding domain superfamily/Winged helix DNA-binding domain"/>
    <property type="match status" value="1"/>
</dbReference>
<dbReference type="PROSITE" id="PS50931">
    <property type="entry name" value="HTH_LYSR"/>
    <property type="match status" value="1"/>
</dbReference>
<protein>
    <submittedName>
        <fullName evidence="6">LysR family transcriptional regulator</fullName>
    </submittedName>
</protein>
<keyword evidence="2" id="KW-0805">Transcription regulation</keyword>
<proteinExistence type="inferred from homology"/>
<dbReference type="AlphaFoldDB" id="A0A2W2DQJ0"/>
<dbReference type="SUPFAM" id="SSF53850">
    <property type="entry name" value="Periplasmic binding protein-like II"/>
    <property type="match status" value="1"/>
</dbReference>
<dbReference type="SUPFAM" id="SSF46785">
    <property type="entry name" value="Winged helix' DNA-binding domain"/>
    <property type="match status" value="1"/>
</dbReference>
<dbReference type="GO" id="GO:0003677">
    <property type="term" value="F:DNA binding"/>
    <property type="evidence" value="ECO:0007669"/>
    <property type="project" value="UniProtKB-KW"/>
</dbReference>
<evidence type="ECO:0000256" key="1">
    <source>
        <dbReference type="ARBA" id="ARBA00009437"/>
    </source>
</evidence>
<dbReference type="InterPro" id="IPR000847">
    <property type="entry name" value="LysR_HTH_N"/>
</dbReference>
<dbReference type="InterPro" id="IPR036390">
    <property type="entry name" value="WH_DNA-bd_sf"/>
</dbReference>
<dbReference type="InterPro" id="IPR036388">
    <property type="entry name" value="WH-like_DNA-bd_sf"/>
</dbReference>
<evidence type="ECO:0000313" key="6">
    <source>
        <dbReference type="EMBL" id="PZG06399.1"/>
    </source>
</evidence>
<dbReference type="Pfam" id="PF03466">
    <property type="entry name" value="LysR_substrate"/>
    <property type="match status" value="1"/>
</dbReference>
<dbReference type="Pfam" id="PF00126">
    <property type="entry name" value="HTH_1"/>
    <property type="match status" value="1"/>
</dbReference>
<dbReference type="Gene3D" id="3.40.190.10">
    <property type="entry name" value="Periplasmic binding protein-like II"/>
    <property type="match status" value="2"/>
</dbReference>
<dbReference type="PANTHER" id="PTHR30346:SF0">
    <property type="entry name" value="HCA OPERON TRANSCRIPTIONAL ACTIVATOR HCAR"/>
    <property type="match status" value="1"/>
</dbReference>
<comment type="caution">
    <text evidence="6">The sequence shown here is derived from an EMBL/GenBank/DDBJ whole genome shotgun (WGS) entry which is preliminary data.</text>
</comment>
<reference evidence="6 7" key="1">
    <citation type="submission" date="2018-01" db="EMBL/GenBank/DDBJ databases">
        <title>Draft genome sequence of Nonomuraea sp. KC333.</title>
        <authorList>
            <person name="Sahin N."/>
            <person name="Saygin H."/>
            <person name="Ay H."/>
        </authorList>
    </citation>
    <scope>NUCLEOTIDE SEQUENCE [LARGE SCALE GENOMIC DNA]</scope>
    <source>
        <strain evidence="6 7">KC333</strain>
    </source>
</reference>
<dbReference type="PANTHER" id="PTHR30346">
    <property type="entry name" value="TRANSCRIPTIONAL DUAL REGULATOR HCAR-RELATED"/>
    <property type="match status" value="1"/>
</dbReference>
<keyword evidence="3" id="KW-0238">DNA-binding</keyword>
<evidence type="ECO:0000313" key="7">
    <source>
        <dbReference type="Proteomes" id="UP000249304"/>
    </source>
</evidence>
<dbReference type="EMBL" id="POUD01000330">
    <property type="protein sequence ID" value="PZG06399.1"/>
    <property type="molecule type" value="Genomic_DNA"/>
</dbReference>
<sequence>METRELECFVAVAEELHFGRAAERLGVAQPLTSRTIARLERRLGVRLFERTSRRVELTAAGRVLLSESRRALDAVDAAVRRTQRAARRRRLVVATRAGTGSGLLAGTLRAYEGLPGAVAVEVVFTPDQVAALRTGAADLALMCGRGELDGLARAELTRESSVALLPPGHRLAGRAALTHADLAGEAAYRDHRPDESLDQIVELVSYGRLIAVVGASAADRIGDSVAAVPVPDLPDTRVVLAWRDDTPDAARALFVRTATVGYAHRFPAGEGAPALPGCDPPSA</sequence>
<dbReference type="PRINTS" id="PR00039">
    <property type="entry name" value="HTHLYSR"/>
</dbReference>
<dbReference type="GO" id="GO:0003700">
    <property type="term" value="F:DNA-binding transcription factor activity"/>
    <property type="evidence" value="ECO:0007669"/>
    <property type="project" value="InterPro"/>
</dbReference>
<keyword evidence="7" id="KW-1185">Reference proteome</keyword>
<accession>A0A2W2DQJ0</accession>
<evidence type="ECO:0000256" key="3">
    <source>
        <dbReference type="ARBA" id="ARBA00023125"/>
    </source>
</evidence>
<feature type="domain" description="HTH lysR-type" evidence="5">
    <location>
        <begin position="1"/>
        <end position="58"/>
    </location>
</feature>
<keyword evidence="4" id="KW-0804">Transcription</keyword>
<name>A0A2W2DQJ0_9ACTN</name>
<gene>
    <name evidence="6" type="ORF">C1J01_42470</name>
</gene>
<dbReference type="FunFam" id="1.10.10.10:FF:000001">
    <property type="entry name" value="LysR family transcriptional regulator"/>
    <property type="match status" value="1"/>
</dbReference>
<dbReference type="GO" id="GO:0032993">
    <property type="term" value="C:protein-DNA complex"/>
    <property type="evidence" value="ECO:0007669"/>
    <property type="project" value="TreeGrafter"/>
</dbReference>
<dbReference type="Proteomes" id="UP000249304">
    <property type="component" value="Unassembled WGS sequence"/>
</dbReference>
<dbReference type="OrthoDB" id="79118at2"/>
<evidence type="ECO:0000256" key="4">
    <source>
        <dbReference type="ARBA" id="ARBA00023163"/>
    </source>
</evidence>
<comment type="similarity">
    <text evidence="1">Belongs to the LysR transcriptional regulatory family.</text>
</comment>
<evidence type="ECO:0000259" key="5">
    <source>
        <dbReference type="PROSITE" id="PS50931"/>
    </source>
</evidence>
<evidence type="ECO:0000256" key="2">
    <source>
        <dbReference type="ARBA" id="ARBA00023015"/>
    </source>
</evidence>
<dbReference type="InterPro" id="IPR005119">
    <property type="entry name" value="LysR_subst-bd"/>
</dbReference>
<organism evidence="6 7">
    <name type="scientific">Nonomuraea aridisoli</name>
    <dbReference type="NCBI Taxonomy" id="2070368"/>
    <lineage>
        <taxon>Bacteria</taxon>
        <taxon>Bacillati</taxon>
        <taxon>Actinomycetota</taxon>
        <taxon>Actinomycetes</taxon>
        <taxon>Streptosporangiales</taxon>
        <taxon>Streptosporangiaceae</taxon>
        <taxon>Nonomuraea</taxon>
    </lineage>
</organism>